<evidence type="ECO:0000256" key="2">
    <source>
        <dbReference type="ARBA" id="ARBA00005025"/>
    </source>
</evidence>
<dbReference type="GO" id="GO:0044272">
    <property type="term" value="P:sulfur compound biosynthetic process"/>
    <property type="evidence" value="ECO:0007669"/>
    <property type="project" value="UniProtKB-ARBA"/>
</dbReference>
<dbReference type="CDD" id="cd02015">
    <property type="entry name" value="TPP_AHAS"/>
    <property type="match status" value="1"/>
</dbReference>
<dbReference type="GeneID" id="12447832"/>
<feature type="domain" description="Thiamine pyrophosphate enzyme N-terminal TPP-binding" evidence="14">
    <location>
        <begin position="41"/>
        <end position="153"/>
    </location>
</feature>
<comment type="pathway">
    <text evidence="2 10">Amino-acid biosynthesis; L-valine biosynthesis; L-valine from pyruvate: step 1/4.</text>
</comment>
<dbReference type="GO" id="GO:0009097">
    <property type="term" value="P:isoleucine biosynthetic process"/>
    <property type="evidence" value="ECO:0007669"/>
    <property type="project" value="UniProtKB-UniPathway"/>
</dbReference>
<feature type="domain" description="Thiamine pyrophosphate enzyme TPP-binding" evidence="13">
    <location>
        <begin position="422"/>
        <end position="571"/>
    </location>
</feature>
<dbReference type="InterPro" id="IPR011766">
    <property type="entry name" value="TPP_enzyme_TPP-bd"/>
</dbReference>
<dbReference type="FunFam" id="3.40.50.970:FF:000007">
    <property type="entry name" value="Acetolactate synthase"/>
    <property type="match status" value="1"/>
</dbReference>
<keyword evidence="6 10" id="KW-0479">Metal-binding</keyword>
<comment type="pathway">
    <text evidence="1 10">Amino-acid biosynthesis; L-isoleucine biosynthesis; L-isoleucine from 2-oxobutanoate: step 1/4.</text>
</comment>
<name>G0LLN6_HALWC</name>
<evidence type="ECO:0000256" key="10">
    <source>
        <dbReference type="RuleBase" id="RU003591"/>
    </source>
</evidence>
<keyword evidence="8 10" id="KW-0786">Thiamine pyrophosphate</keyword>
<evidence type="ECO:0000256" key="8">
    <source>
        <dbReference type="ARBA" id="ARBA00023052"/>
    </source>
</evidence>
<evidence type="ECO:0000313" key="16">
    <source>
        <dbReference type="Proteomes" id="UP000007954"/>
    </source>
</evidence>
<dbReference type="PANTHER" id="PTHR18968:SF13">
    <property type="entry name" value="ACETOLACTATE SYNTHASE CATALYTIC SUBUNIT, MITOCHONDRIAL"/>
    <property type="match status" value="1"/>
</dbReference>
<dbReference type="InterPro" id="IPR012001">
    <property type="entry name" value="Thiamin_PyroP_enz_TPP-bd_dom"/>
</dbReference>
<dbReference type="InterPro" id="IPR045229">
    <property type="entry name" value="TPP_enz"/>
</dbReference>
<feature type="region of interest" description="Disordered" evidence="11">
    <location>
        <begin position="186"/>
        <end position="221"/>
    </location>
</feature>
<keyword evidence="5 10" id="KW-0808">Transferase</keyword>
<evidence type="ECO:0000256" key="11">
    <source>
        <dbReference type="SAM" id="MobiDB-lite"/>
    </source>
</evidence>
<dbReference type="Pfam" id="PF00205">
    <property type="entry name" value="TPP_enzyme_M"/>
    <property type="match status" value="1"/>
</dbReference>
<dbReference type="SUPFAM" id="SSF52518">
    <property type="entry name" value="Thiamin diphosphate-binding fold (THDP-binding)"/>
    <property type="match status" value="2"/>
</dbReference>
<comment type="similarity">
    <text evidence="3 10">Belongs to the TPP enzyme family.</text>
</comment>
<evidence type="ECO:0000256" key="6">
    <source>
        <dbReference type="ARBA" id="ARBA00022723"/>
    </source>
</evidence>
<dbReference type="OrthoDB" id="6837at2157"/>
<evidence type="ECO:0000256" key="9">
    <source>
        <dbReference type="ARBA" id="ARBA00023304"/>
    </source>
</evidence>
<sequence length="599" mass="64084">MSKQASTNPDIETEADTDADAQPQTQTPSPETTSDVLPIETGADAVIRALENEGIEAAFGVQGGAIMPVYDALYYSDIRHVTMAHEQGAAHAADAFGVVKNEPGVCMATSGPGATNLVTGIADANMDSDGMLALTGQVPSDMVGSDAFQETDTIGVTAPLTKHNYFADDPDTIGDTVGEALALADEGRPGPTLVDLPKNITSADTEREPTPGEPPATTRPQYSADEDAVLTTANAIEEASQPLLLFGGGVIKADATEEARAFAREHEIPVVTTMPGIGSFPEDDDLCLSWAGMHGTGYANMAITHTDLLIGVGTRFDDRLTSGIDTFAPEAEIVHIDIDPAEISKNVHADYPLIGDAETVLEQLDGAIETTPETAEWCEQCVEWQETYPMDYAMPEDEPLKPQFIVEVMDEATAADTIVTSGVGQHQMWASQYWTYTEPRTWVSSHGLGTMGYGLPGAIGARIAADDDQDVVCIDGDGSFLMTIQELSVAVRENLDITVAVLNNEYIGMVRQWQDAFFEGRRMAAEYNWCPEFDTLAEAFGAEGFRIDEYDEVAETVEAALAYDGPSVIDCHIDPAENVYPMVPSGGANGKFALTEEQL</sequence>
<proteinExistence type="inferred from homology"/>
<evidence type="ECO:0000256" key="7">
    <source>
        <dbReference type="ARBA" id="ARBA00022842"/>
    </source>
</evidence>
<dbReference type="UniPathway" id="UPA00049">
    <property type="reaction ID" value="UER00059"/>
</dbReference>
<keyword evidence="9 10" id="KW-0100">Branched-chain amino acid biosynthesis</keyword>
<dbReference type="Gene3D" id="3.40.50.1220">
    <property type="entry name" value="TPP-binding domain"/>
    <property type="match status" value="1"/>
</dbReference>
<dbReference type="Gene3D" id="3.40.50.970">
    <property type="match status" value="2"/>
</dbReference>
<dbReference type="InterPro" id="IPR029061">
    <property type="entry name" value="THDP-binding"/>
</dbReference>
<dbReference type="PANTHER" id="PTHR18968">
    <property type="entry name" value="THIAMINE PYROPHOSPHATE ENZYMES"/>
    <property type="match status" value="1"/>
</dbReference>
<dbReference type="CDD" id="cd07035">
    <property type="entry name" value="TPP_PYR_POX_like"/>
    <property type="match status" value="1"/>
</dbReference>
<dbReference type="HOGENOM" id="CLU_013748_1_3_2"/>
<dbReference type="Pfam" id="PF02776">
    <property type="entry name" value="TPP_enzyme_N"/>
    <property type="match status" value="1"/>
</dbReference>
<evidence type="ECO:0000256" key="3">
    <source>
        <dbReference type="ARBA" id="ARBA00007812"/>
    </source>
</evidence>
<feature type="compositionally biased region" description="Low complexity" evidence="11">
    <location>
        <begin position="20"/>
        <end position="34"/>
    </location>
</feature>
<evidence type="ECO:0000256" key="5">
    <source>
        <dbReference type="ARBA" id="ARBA00022679"/>
    </source>
</evidence>
<dbReference type="UniPathway" id="UPA00047">
    <property type="reaction ID" value="UER00055"/>
</dbReference>
<accession>G0LLN6</accession>
<dbReference type="Proteomes" id="UP000007954">
    <property type="component" value="Chromosome"/>
</dbReference>
<evidence type="ECO:0000256" key="1">
    <source>
        <dbReference type="ARBA" id="ARBA00004974"/>
    </source>
</evidence>
<reference evidence="15 16" key="1">
    <citation type="journal article" date="2011" name="PLoS ONE">
        <title>Haloquadratum walsbyi: limited diversity in a global pond.</title>
        <authorList>
            <person name="Dyall-Smith M."/>
            <person name="Pfeiffer F."/>
            <person name="Klee K."/>
            <person name="Palm P."/>
            <person name="Gross K."/>
            <person name="Schuster S.C."/>
            <person name="Rampp M."/>
            <person name="Oesterhelt D."/>
        </authorList>
    </citation>
    <scope>NUCLEOTIDE SEQUENCE [LARGE SCALE GENOMIC DNA]</scope>
    <source>
        <strain evidence="16">DSM 16854 / JCM 12705 / C23</strain>
    </source>
</reference>
<dbReference type="GO" id="GO:0050660">
    <property type="term" value="F:flavin adenine dinucleotide binding"/>
    <property type="evidence" value="ECO:0007669"/>
    <property type="project" value="InterPro"/>
</dbReference>
<gene>
    <name evidence="15" type="primary">ilvB</name>
    <name evidence="15" type="ordered locus">Hqrw_3053</name>
</gene>
<comment type="cofactor">
    <cofactor evidence="10">
        <name>Mg(2+)</name>
        <dbReference type="ChEBI" id="CHEBI:18420"/>
    </cofactor>
    <text evidence="10">Binds 1 Mg(2+) ion per subunit.</text>
</comment>
<dbReference type="SUPFAM" id="SSF52467">
    <property type="entry name" value="DHS-like NAD/FAD-binding domain"/>
    <property type="match status" value="1"/>
</dbReference>
<dbReference type="KEGG" id="hwc:Hqrw_3053"/>
<evidence type="ECO:0000259" key="13">
    <source>
        <dbReference type="Pfam" id="PF02775"/>
    </source>
</evidence>
<feature type="region of interest" description="Disordered" evidence="11">
    <location>
        <begin position="1"/>
        <end position="38"/>
    </location>
</feature>
<dbReference type="GO" id="GO:0030976">
    <property type="term" value="F:thiamine pyrophosphate binding"/>
    <property type="evidence" value="ECO:0007669"/>
    <property type="project" value="UniProtKB-UniRule"/>
</dbReference>
<keyword evidence="7 10" id="KW-0460">Magnesium</keyword>
<evidence type="ECO:0000313" key="15">
    <source>
        <dbReference type="EMBL" id="CCC40842.1"/>
    </source>
</evidence>
<comment type="cofactor">
    <cofactor evidence="10">
        <name>thiamine diphosphate</name>
        <dbReference type="ChEBI" id="CHEBI:58937"/>
    </cofactor>
    <text evidence="10">Binds 1 thiamine pyrophosphate per subunit.</text>
</comment>
<dbReference type="GO" id="GO:0005948">
    <property type="term" value="C:acetolactate synthase complex"/>
    <property type="evidence" value="ECO:0007669"/>
    <property type="project" value="TreeGrafter"/>
</dbReference>
<dbReference type="AlphaFoldDB" id="G0LLN6"/>
<evidence type="ECO:0000259" key="14">
    <source>
        <dbReference type="Pfam" id="PF02776"/>
    </source>
</evidence>
<evidence type="ECO:0000259" key="12">
    <source>
        <dbReference type="Pfam" id="PF00205"/>
    </source>
</evidence>
<keyword evidence="4 10" id="KW-0028">Amino-acid biosynthesis</keyword>
<evidence type="ECO:0000256" key="4">
    <source>
        <dbReference type="ARBA" id="ARBA00022605"/>
    </source>
</evidence>
<dbReference type="InterPro" id="IPR012846">
    <property type="entry name" value="Acetolactate_synth_lsu"/>
</dbReference>
<protein>
    <recommendedName>
        <fullName evidence="10">Acetolactate synthase</fullName>
        <ecNumber evidence="10">2.2.1.6</ecNumber>
    </recommendedName>
</protein>
<dbReference type="GO" id="GO:0000287">
    <property type="term" value="F:magnesium ion binding"/>
    <property type="evidence" value="ECO:0007669"/>
    <property type="project" value="UniProtKB-UniRule"/>
</dbReference>
<organism evidence="15 16">
    <name type="scientific">Haloquadratum walsbyi (strain DSM 16854 / JCM 12705 / C23)</name>
    <dbReference type="NCBI Taxonomy" id="768065"/>
    <lineage>
        <taxon>Archaea</taxon>
        <taxon>Methanobacteriati</taxon>
        <taxon>Methanobacteriota</taxon>
        <taxon>Stenosarchaea group</taxon>
        <taxon>Halobacteria</taxon>
        <taxon>Halobacteriales</taxon>
        <taxon>Haloferacaceae</taxon>
        <taxon>Haloquadratum</taxon>
    </lineage>
</organism>
<dbReference type="Pfam" id="PF02775">
    <property type="entry name" value="TPP_enzyme_C"/>
    <property type="match status" value="1"/>
</dbReference>
<dbReference type="InterPro" id="IPR029035">
    <property type="entry name" value="DHS-like_NAD/FAD-binding_dom"/>
</dbReference>
<dbReference type="GO" id="GO:0003984">
    <property type="term" value="F:acetolactate synthase activity"/>
    <property type="evidence" value="ECO:0007669"/>
    <property type="project" value="UniProtKB-EC"/>
</dbReference>
<dbReference type="EMBL" id="FR746099">
    <property type="protein sequence ID" value="CCC40842.1"/>
    <property type="molecule type" value="Genomic_DNA"/>
</dbReference>
<dbReference type="FunFam" id="3.40.50.1220:FF:000008">
    <property type="entry name" value="Acetolactate synthase"/>
    <property type="match status" value="1"/>
</dbReference>
<dbReference type="EC" id="2.2.1.6" evidence="10"/>
<dbReference type="RefSeq" id="WP_014556362.1">
    <property type="nucleotide sequence ID" value="NC_017459.1"/>
</dbReference>
<dbReference type="GO" id="GO:0009099">
    <property type="term" value="P:L-valine biosynthetic process"/>
    <property type="evidence" value="ECO:0007669"/>
    <property type="project" value="UniProtKB-UniPathway"/>
</dbReference>
<feature type="compositionally biased region" description="Polar residues" evidence="11">
    <location>
        <begin position="1"/>
        <end position="10"/>
    </location>
</feature>
<dbReference type="NCBIfam" id="TIGR00118">
    <property type="entry name" value="acolac_lg"/>
    <property type="match status" value="1"/>
</dbReference>
<feature type="domain" description="Thiamine pyrophosphate enzyme central" evidence="12">
    <location>
        <begin position="232"/>
        <end position="364"/>
    </location>
</feature>
<dbReference type="InterPro" id="IPR012000">
    <property type="entry name" value="Thiamin_PyroP_enz_cen_dom"/>
</dbReference>
<dbReference type="InterPro" id="IPR039368">
    <property type="entry name" value="AHAS_TPP"/>
</dbReference>
<comment type="catalytic activity">
    <reaction evidence="10">
        <text>2 pyruvate + H(+) = (2S)-2-acetolactate + CO2</text>
        <dbReference type="Rhea" id="RHEA:25249"/>
        <dbReference type="ChEBI" id="CHEBI:15361"/>
        <dbReference type="ChEBI" id="CHEBI:15378"/>
        <dbReference type="ChEBI" id="CHEBI:16526"/>
        <dbReference type="ChEBI" id="CHEBI:58476"/>
        <dbReference type="EC" id="2.2.1.6"/>
    </reaction>
</comment>